<keyword evidence="6" id="KW-1133">Transmembrane helix</keyword>
<organism evidence="8 9">
    <name type="scientific">Clitoria ternatea</name>
    <name type="common">Butterfly pea</name>
    <dbReference type="NCBI Taxonomy" id="43366"/>
    <lineage>
        <taxon>Eukaryota</taxon>
        <taxon>Viridiplantae</taxon>
        <taxon>Streptophyta</taxon>
        <taxon>Embryophyta</taxon>
        <taxon>Tracheophyta</taxon>
        <taxon>Spermatophyta</taxon>
        <taxon>Magnoliopsida</taxon>
        <taxon>eudicotyledons</taxon>
        <taxon>Gunneridae</taxon>
        <taxon>Pentapetalae</taxon>
        <taxon>rosids</taxon>
        <taxon>fabids</taxon>
        <taxon>Fabales</taxon>
        <taxon>Fabaceae</taxon>
        <taxon>Papilionoideae</taxon>
        <taxon>50 kb inversion clade</taxon>
        <taxon>NPAAA clade</taxon>
        <taxon>indigoferoid/millettioid clade</taxon>
        <taxon>Phaseoleae</taxon>
        <taxon>Clitoria</taxon>
    </lineage>
</organism>
<evidence type="ECO:0000256" key="1">
    <source>
        <dbReference type="ARBA" id="ARBA00022614"/>
    </source>
</evidence>
<sequence length="545" mass="62515">MRKSSVFMIMATLSSTCYYLFVTIILSLCPITLCATVVEDLKNLHPPLDFNTTIMTNCLKNPSLRYCMGSSSMDLDEIFKFTIVASHLCNESKNPNCVESFPKIDLRNRPYIAPLYLSFGFFWKYCPLTILSIDLSNNFMKGTFPIELLHCTQIHSLDLSINELSGEIPIKGFSPLTNLTFLNLSYNCFSESELFDSQFFRRFNYSSFIHSGALLDHQRFTLKVVVLLVGFPVFVIFMVICLGWLCFHRPDILPRKLRRSSRFTPAILKAATCGFSSENLVGKSDVVHIYKGVLRDGTRVKIEMYLDDISRDGYRKFVEECKVLSELHHKNLVRVLGWCRSRTFRAIITEWTKEETVEMWLSGSSPPWNHRLKVLMGIVGCMRYLQQEWPQVDYDLNTSSLLFSDNMEPLISRFKVGDQNSNRRKICKFGVLLLEMILNKGVQAEFGGSDNGGFIRYMRSLNLADLQQMIDEKMEVTEASYYNQVKQALSLGLMCIEQSNCDQPSLAVIFNTMARAYKSNLVLPSANHRTFHGDRFKGHVLVQSR</sequence>
<dbReference type="SUPFAM" id="SSF56112">
    <property type="entry name" value="Protein kinase-like (PK-like)"/>
    <property type="match status" value="1"/>
</dbReference>
<accession>A0AAN9KLV9</accession>
<keyword evidence="1" id="KW-0433">Leucine-rich repeat</keyword>
<evidence type="ECO:0000259" key="7">
    <source>
        <dbReference type="PROSITE" id="PS50011"/>
    </source>
</evidence>
<dbReference type="AlphaFoldDB" id="A0AAN9KLV9"/>
<keyword evidence="5" id="KW-0325">Glycoprotein</keyword>
<keyword evidence="6" id="KW-0472">Membrane</keyword>
<evidence type="ECO:0000256" key="5">
    <source>
        <dbReference type="ARBA" id="ARBA00023180"/>
    </source>
</evidence>
<dbReference type="GO" id="GO:0004672">
    <property type="term" value="F:protein kinase activity"/>
    <property type="evidence" value="ECO:0007669"/>
    <property type="project" value="InterPro"/>
</dbReference>
<dbReference type="PROSITE" id="PS50011">
    <property type="entry name" value="PROTEIN_KINASE_DOM"/>
    <property type="match status" value="1"/>
</dbReference>
<dbReference type="PANTHER" id="PTHR48056">
    <property type="entry name" value="LRR RECEPTOR-LIKE SERINE/THREONINE-PROTEIN KINASE-RELATED"/>
    <property type="match status" value="1"/>
</dbReference>
<evidence type="ECO:0000256" key="4">
    <source>
        <dbReference type="ARBA" id="ARBA00022840"/>
    </source>
</evidence>
<evidence type="ECO:0000313" key="9">
    <source>
        <dbReference type="Proteomes" id="UP001359559"/>
    </source>
</evidence>
<keyword evidence="4" id="KW-0067">ATP-binding</keyword>
<dbReference type="InterPro" id="IPR000719">
    <property type="entry name" value="Prot_kinase_dom"/>
</dbReference>
<dbReference type="Pfam" id="PF07714">
    <property type="entry name" value="PK_Tyr_Ser-Thr"/>
    <property type="match status" value="1"/>
</dbReference>
<evidence type="ECO:0000313" key="8">
    <source>
        <dbReference type="EMBL" id="KAK7319336.1"/>
    </source>
</evidence>
<feature type="domain" description="Protein kinase" evidence="7">
    <location>
        <begin position="275"/>
        <end position="545"/>
    </location>
</feature>
<dbReference type="Gene3D" id="3.30.200.20">
    <property type="entry name" value="Phosphorylase Kinase, domain 1"/>
    <property type="match status" value="1"/>
</dbReference>
<dbReference type="EMBL" id="JAYKXN010000001">
    <property type="protein sequence ID" value="KAK7319336.1"/>
    <property type="molecule type" value="Genomic_DNA"/>
</dbReference>
<keyword evidence="3" id="KW-0547">Nucleotide-binding</keyword>
<name>A0AAN9KLV9_CLITE</name>
<keyword evidence="2" id="KW-0677">Repeat</keyword>
<reference evidence="8 9" key="1">
    <citation type="submission" date="2024-01" db="EMBL/GenBank/DDBJ databases">
        <title>The genomes of 5 underutilized Papilionoideae crops provide insights into root nodulation and disease resistance.</title>
        <authorList>
            <person name="Yuan L."/>
        </authorList>
    </citation>
    <scope>NUCLEOTIDE SEQUENCE [LARGE SCALE GENOMIC DNA]</scope>
    <source>
        <strain evidence="8">LY-2023</strain>
        <tissue evidence="8">Leaf</tissue>
    </source>
</reference>
<dbReference type="InterPro" id="IPR011009">
    <property type="entry name" value="Kinase-like_dom_sf"/>
</dbReference>
<dbReference type="GO" id="GO:0033612">
    <property type="term" value="F:receptor serine/threonine kinase binding"/>
    <property type="evidence" value="ECO:0007669"/>
    <property type="project" value="TreeGrafter"/>
</dbReference>
<dbReference type="Gene3D" id="3.80.10.10">
    <property type="entry name" value="Ribonuclease Inhibitor"/>
    <property type="match status" value="1"/>
</dbReference>
<dbReference type="InterPro" id="IPR001245">
    <property type="entry name" value="Ser-Thr/Tyr_kinase_cat_dom"/>
</dbReference>
<protein>
    <recommendedName>
        <fullName evidence="7">Protein kinase domain-containing protein</fullName>
    </recommendedName>
</protein>
<evidence type="ECO:0000256" key="2">
    <source>
        <dbReference type="ARBA" id="ARBA00022737"/>
    </source>
</evidence>
<dbReference type="InterPro" id="IPR032675">
    <property type="entry name" value="LRR_dom_sf"/>
</dbReference>
<gene>
    <name evidence="8" type="ORF">RJT34_04055</name>
</gene>
<dbReference type="InterPro" id="IPR050647">
    <property type="entry name" value="Plant_LRR-RLKs"/>
</dbReference>
<feature type="transmembrane region" description="Helical" evidence="6">
    <location>
        <begin position="224"/>
        <end position="247"/>
    </location>
</feature>
<comment type="caution">
    <text evidence="8">The sequence shown here is derived from an EMBL/GenBank/DDBJ whole genome shotgun (WGS) entry which is preliminary data.</text>
</comment>
<dbReference type="Proteomes" id="UP001359559">
    <property type="component" value="Unassembled WGS sequence"/>
</dbReference>
<evidence type="ECO:0000256" key="3">
    <source>
        <dbReference type="ARBA" id="ARBA00022741"/>
    </source>
</evidence>
<dbReference type="GO" id="GO:0005524">
    <property type="term" value="F:ATP binding"/>
    <property type="evidence" value="ECO:0007669"/>
    <property type="project" value="InterPro"/>
</dbReference>
<evidence type="ECO:0000256" key="6">
    <source>
        <dbReference type="SAM" id="Phobius"/>
    </source>
</evidence>
<dbReference type="PANTHER" id="PTHR48056:SF81">
    <property type="entry name" value="RECEPTOR PROTEIN-TYROSINE KINASE CEPR1"/>
    <property type="match status" value="1"/>
</dbReference>
<dbReference type="SUPFAM" id="SSF52058">
    <property type="entry name" value="L domain-like"/>
    <property type="match status" value="1"/>
</dbReference>
<keyword evidence="9" id="KW-1185">Reference proteome</keyword>
<keyword evidence="6" id="KW-0812">Transmembrane</keyword>
<proteinExistence type="predicted"/>